<evidence type="ECO:0000313" key="13">
    <source>
        <dbReference type="Proteomes" id="UP000735302"/>
    </source>
</evidence>
<evidence type="ECO:0000259" key="7">
    <source>
        <dbReference type="Pfam" id="PF04762"/>
    </source>
</evidence>
<evidence type="ECO:0000256" key="4">
    <source>
        <dbReference type="ARBA" id="ARBA00022490"/>
    </source>
</evidence>
<organism evidence="12 13">
    <name type="scientific">Plakobranchus ocellatus</name>
    <dbReference type="NCBI Taxonomy" id="259542"/>
    <lineage>
        <taxon>Eukaryota</taxon>
        <taxon>Metazoa</taxon>
        <taxon>Spiralia</taxon>
        <taxon>Lophotrochozoa</taxon>
        <taxon>Mollusca</taxon>
        <taxon>Gastropoda</taxon>
        <taxon>Heterobranchia</taxon>
        <taxon>Euthyneura</taxon>
        <taxon>Panpulmonata</taxon>
        <taxon>Sacoglossa</taxon>
        <taxon>Placobranchoidea</taxon>
        <taxon>Plakobranchidae</taxon>
        <taxon>Plakobranchus</taxon>
    </lineage>
</organism>
<evidence type="ECO:0000256" key="5">
    <source>
        <dbReference type="ARBA" id="ARBA00022694"/>
    </source>
</evidence>
<name>A0AAV4E0I7_9GAST</name>
<evidence type="ECO:0000313" key="12">
    <source>
        <dbReference type="EMBL" id="GFO49807.1"/>
    </source>
</evidence>
<comment type="caution">
    <text evidence="12">The sequence shown here is derived from an EMBL/GenBank/DDBJ whole genome shotgun (WGS) entry which is preliminary data.</text>
</comment>
<feature type="domain" description="ELP1 N-terminal second beta-propeller" evidence="8">
    <location>
        <begin position="427"/>
        <end position="489"/>
    </location>
</feature>
<dbReference type="InterPro" id="IPR056167">
    <property type="entry name" value="A-sol_ELP1"/>
</dbReference>
<dbReference type="InterPro" id="IPR056166">
    <property type="entry name" value="TPR_ELP1"/>
</dbReference>
<sequence>SNVAVGWGKKETQFHGSAGKQAAKVEQVEVNPANERDNGLPQISWRGDGQFFAVSVIEPDTGGRFVYTWSRECVFQARSEAVDGLQHSLSWKPSGSLIASVQTKRHANTQEVVFFEKNGLRHGEFTIPSVSENESFVHQIMWNQDSNILALHLDDYNGSQRLKNSYIQLWTVNNYHWYLKQNLKFADGVAAARWDPEHADKLHIMTTTGYFVTHTWAWDTNGTPGATEEDMSLVVVIDGAKLLVTPMRVMLVPPPMSAFTLVCPSPVNRVTFSASLSSNDMMAYMSTGKFALFCFSGIKNASESCSALGDGFKNICQDPVLKGIFDIHCEGIDTLATELSHLLWVSEELIIMATQGKSSSSSVLLLGVIKPEENAVVVKDTVEVSSVILSMGFNQATRNIAVELADGTVLKYVTVSDEHKLTRLTGAKIASNCTSFGIHNDFLLLTTLSHTLRCLPKSSKPADLSKLSEEKTHPFDECNRRVERGSKIVSVVANGTKVVLQMPRGNLETIHPRALLINSLKKLMDRNEIYEAFMTIRKHRINMNLLHDHNPRHFLDNIDNFVETIKSQSYLNVFLTDLIEEDVTQTMYTASYSSDTNASVNNQSAKVSKVDTICDAFLAAFQHLGVNQYIQCVLTAFARKTNPELEKALQLVWSLHGEEDNSAEAALSYLLFLVDVSTLYDVALGTYNFDLVMMVAQKSQKDPKEYIPFLNQLRRLEENYRYYSIDKHLKKYSKALEHISKCGDEHFEECISLVSEHKLYGQALLLYKPQSPQFKHLATIYGNYLLTKNRHDEAGIQFVRAEEWMMALEAFRRAYDWQQVFCMAHRLEYSSSQLFDLATKVSGDLKGRQKYKDAATVLIEYAEDYEEAVVALVEGCHWREALRQVYRFKRTDLIDTHVLPAIQESWEHFTDMLASQRELFVRHKARLQVVRAQKEKAAAELLDGTAEYNDAEADLFSDTTSVTGASVTSLTSSNSSRSTVFTKGSGSARTKRKADNKRWSLKEGSANEEFALVDAEAKIIKAVDGLKEDISNLLKVLIQFNFDQKVLELQEAYSNFLQLLQLAIPEIWIYGQKTSQTGVSLGPGSTANAVAQALQRGHTLQAEEEKLEPVLLAPPTLNKDLRWKLHIASDQDR</sequence>
<evidence type="ECO:0000256" key="6">
    <source>
        <dbReference type="SAM" id="MobiDB-lite"/>
    </source>
</evidence>
<evidence type="ECO:0000256" key="2">
    <source>
        <dbReference type="ARBA" id="ARBA00005043"/>
    </source>
</evidence>
<comment type="pathway">
    <text evidence="2">tRNA modification; 5-methoxycarbonylmethyl-2-thiouridine-tRNA biosynthesis.</text>
</comment>
<dbReference type="Proteomes" id="UP000735302">
    <property type="component" value="Unassembled WGS sequence"/>
</dbReference>
<dbReference type="PANTHER" id="PTHR12747">
    <property type="entry name" value="ELONGATOR COMPLEX PROTEIN 1"/>
    <property type="match status" value="1"/>
</dbReference>
<dbReference type="Pfam" id="PF23925">
    <property type="entry name" value="A-sol_ELP1"/>
    <property type="match status" value="1"/>
</dbReference>
<evidence type="ECO:0000256" key="3">
    <source>
        <dbReference type="ARBA" id="ARBA00006086"/>
    </source>
</evidence>
<dbReference type="InterPro" id="IPR056165">
    <property type="entry name" value="Beta-prop_ELP1_2nd"/>
</dbReference>
<dbReference type="Pfam" id="PF04762">
    <property type="entry name" value="Beta-prop_ELP1_1st"/>
    <property type="match status" value="1"/>
</dbReference>
<evidence type="ECO:0000259" key="10">
    <source>
        <dbReference type="Pfam" id="PF23925"/>
    </source>
</evidence>
<dbReference type="Pfam" id="PF23878">
    <property type="entry name" value="TPR_ELP1"/>
    <property type="match status" value="1"/>
</dbReference>
<dbReference type="PIRSF" id="PIRSF017233">
    <property type="entry name" value="IKAP"/>
    <property type="match status" value="1"/>
</dbReference>
<comment type="subcellular location">
    <subcellularLocation>
        <location evidence="1">Cytoplasm</location>
    </subcellularLocation>
</comment>
<gene>
    <name evidence="12" type="ORF">PoB_007631200</name>
</gene>
<keyword evidence="13" id="KW-1185">Reference proteome</keyword>
<dbReference type="SUPFAM" id="SSF69322">
    <property type="entry name" value="Tricorn protease domain 2"/>
    <property type="match status" value="1"/>
</dbReference>
<proteinExistence type="inferred from homology"/>
<feature type="domain" description="ELP1 N-terminal second beta-propeller" evidence="8">
    <location>
        <begin position="236"/>
        <end position="422"/>
    </location>
</feature>
<feature type="non-terminal residue" evidence="12">
    <location>
        <position position="1"/>
    </location>
</feature>
<reference evidence="12 13" key="1">
    <citation type="journal article" date="2021" name="Elife">
        <title>Chloroplast acquisition without the gene transfer in kleptoplastic sea slugs, Plakobranchus ocellatus.</title>
        <authorList>
            <person name="Maeda T."/>
            <person name="Takahashi S."/>
            <person name="Yoshida T."/>
            <person name="Shimamura S."/>
            <person name="Takaki Y."/>
            <person name="Nagai Y."/>
            <person name="Toyoda A."/>
            <person name="Suzuki Y."/>
            <person name="Arimoto A."/>
            <person name="Ishii H."/>
            <person name="Satoh N."/>
            <person name="Nishiyama T."/>
            <person name="Hasebe M."/>
            <person name="Maruyama T."/>
            <person name="Minagawa J."/>
            <person name="Obokata J."/>
            <person name="Shigenobu S."/>
        </authorList>
    </citation>
    <scope>NUCLEOTIDE SEQUENCE [LARGE SCALE GENOMIC DNA]</scope>
</reference>
<evidence type="ECO:0000259" key="11">
    <source>
        <dbReference type="Pfam" id="PF23936"/>
    </source>
</evidence>
<keyword evidence="4" id="KW-0963">Cytoplasm</keyword>
<accession>A0AAV4E0I7</accession>
<comment type="similarity">
    <text evidence="3">Belongs to the ELP1/IKA1 family.</text>
</comment>
<dbReference type="PANTHER" id="PTHR12747:SF0">
    <property type="entry name" value="ELONGATOR COMPLEX PROTEIN 1"/>
    <property type="match status" value="1"/>
</dbReference>
<feature type="domain" description="ELP1 alpha-solenoid" evidence="10">
    <location>
        <begin position="513"/>
        <end position="713"/>
    </location>
</feature>
<evidence type="ECO:0000256" key="1">
    <source>
        <dbReference type="ARBA" id="ARBA00004496"/>
    </source>
</evidence>
<evidence type="ECO:0000259" key="9">
    <source>
        <dbReference type="Pfam" id="PF23878"/>
    </source>
</evidence>
<dbReference type="GO" id="GO:0000049">
    <property type="term" value="F:tRNA binding"/>
    <property type="evidence" value="ECO:0007669"/>
    <property type="project" value="TreeGrafter"/>
</dbReference>
<feature type="domain" description="ELP1 TPR" evidence="9">
    <location>
        <begin position="720"/>
        <end position="883"/>
    </location>
</feature>
<dbReference type="GO" id="GO:0002926">
    <property type="term" value="P:tRNA wobble base 5-methoxycarbonylmethyl-2-thiouridinylation"/>
    <property type="evidence" value="ECO:0007669"/>
    <property type="project" value="TreeGrafter"/>
</dbReference>
<keyword evidence="5" id="KW-0819">tRNA processing</keyword>
<feature type="compositionally biased region" description="Low complexity" evidence="6">
    <location>
        <begin position="967"/>
        <end position="982"/>
    </location>
</feature>
<dbReference type="GO" id="GO:0005829">
    <property type="term" value="C:cytosol"/>
    <property type="evidence" value="ECO:0007669"/>
    <property type="project" value="TreeGrafter"/>
</dbReference>
<dbReference type="InterPro" id="IPR056164">
    <property type="entry name" value="Beta-prop_ELP1_1st"/>
</dbReference>
<dbReference type="Pfam" id="PF23797">
    <property type="entry name" value="Beta-prop_ELP1_2nd"/>
    <property type="match status" value="2"/>
</dbReference>
<feature type="domain" description="ELP1 three-helical bundle" evidence="11">
    <location>
        <begin position="892"/>
        <end position="1067"/>
    </location>
</feature>
<dbReference type="EMBL" id="BLXT01008499">
    <property type="protein sequence ID" value="GFO49807.1"/>
    <property type="molecule type" value="Genomic_DNA"/>
</dbReference>
<evidence type="ECO:0000259" key="8">
    <source>
        <dbReference type="Pfam" id="PF23797"/>
    </source>
</evidence>
<dbReference type="InterPro" id="IPR056169">
    <property type="entry name" value="HB_ELP1"/>
</dbReference>
<dbReference type="AlphaFoldDB" id="A0AAV4E0I7"/>
<protein>
    <submittedName>
        <fullName evidence="12">Elongator complex protein 1</fullName>
    </submittedName>
</protein>
<feature type="domain" description="ELP1 first N-terminal beta-propeller" evidence="7">
    <location>
        <begin position="2"/>
        <end position="197"/>
    </location>
</feature>
<dbReference type="InterPro" id="IPR006849">
    <property type="entry name" value="Elp1"/>
</dbReference>
<dbReference type="Pfam" id="PF23936">
    <property type="entry name" value="HB_ELP1"/>
    <property type="match status" value="1"/>
</dbReference>
<feature type="region of interest" description="Disordered" evidence="6">
    <location>
        <begin position="967"/>
        <end position="999"/>
    </location>
</feature>
<dbReference type="GO" id="GO:0033588">
    <property type="term" value="C:elongator holoenzyme complex"/>
    <property type="evidence" value="ECO:0007669"/>
    <property type="project" value="InterPro"/>
</dbReference>